<dbReference type="InterPro" id="IPR037700">
    <property type="entry name" value="NUP88/NUP82"/>
</dbReference>
<dbReference type="EMBL" id="JAVFHQ010000074">
    <property type="protein sequence ID" value="KAK4540134.1"/>
    <property type="molecule type" value="Genomic_DNA"/>
</dbReference>
<dbReference type="PANTHER" id="PTHR13257:SF0">
    <property type="entry name" value="NUCLEAR PORE COMPLEX PROTEIN NUP88"/>
    <property type="match status" value="1"/>
</dbReference>
<dbReference type="SUPFAM" id="SSF50978">
    <property type="entry name" value="WD40 repeat-like"/>
    <property type="match status" value="1"/>
</dbReference>
<evidence type="ECO:0000256" key="3">
    <source>
        <dbReference type="ARBA" id="ARBA00022816"/>
    </source>
</evidence>
<evidence type="ECO:0000256" key="5">
    <source>
        <dbReference type="ARBA" id="ARBA00023010"/>
    </source>
</evidence>
<accession>A0AAV9J640</accession>
<keyword evidence="7" id="KW-0539">Nucleus</keyword>
<protein>
    <submittedName>
        <fullName evidence="8">Uncharacterized protein</fullName>
    </submittedName>
</protein>
<dbReference type="GO" id="GO:0017056">
    <property type="term" value="F:structural constituent of nuclear pore"/>
    <property type="evidence" value="ECO:0007669"/>
    <property type="project" value="InterPro"/>
</dbReference>
<dbReference type="Proteomes" id="UP001324427">
    <property type="component" value="Unassembled WGS sequence"/>
</dbReference>
<keyword evidence="5" id="KW-0811">Translocation</keyword>
<dbReference type="GO" id="GO:0006606">
    <property type="term" value="P:protein import into nucleus"/>
    <property type="evidence" value="ECO:0007669"/>
    <property type="project" value="TreeGrafter"/>
</dbReference>
<keyword evidence="4" id="KW-0653">Protein transport</keyword>
<evidence type="ECO:0000313" key="8">
    <source>
        <dbReference type="EMBL" id="KAK4540134.1"/>
    </source>
</evidence>
<evidence type="ECO:0000256" key="1">
    <source>
        <dbReference type="ARBA" id="ARBA00004567"/>
    </source>
</evidence>
<sequence length="886" mass="96244">MPKVLARDPSWLARPSPGFQLFRADGRQHGQSPVVRYEGPLRRIAHRGTEVIVAVGNELRWSELSMLKDAGERFDRSHGRYAEEGVEDGEVERAYRVLKTPVSRPIQQLSVSPSGDFIAILTSHTCHVAILPAPTHLHSGDTQVLRLKTFQVGPTAHVLEQSPIISALWHPLSPSGNCLVTVTKDACVRLWELDRDNRSTFDEPSLAVDLKKLGTATTTQADFSASKYGASKAFSPDSAEMQVAAACFGGQGKDDEHGWAAMTLWIAMSEGDVYALCPFLPSKWRAPATLKPSLTTSAVAKLRAIGQDQGATDSERRVVDQQCKWLADLDAQDPIVLPGDGDFDMVEVYSRPERPGAIPKLQGPFYVGSEFDTAEITDIHVVAAKINDEALFDDEEDELTAEEGLSVGVVCLATNTSKVHVCLDLEGIEAEWLPTKRSRAIIADDDDGKDLLLFETIELSHPDTNGEGWPTFTASPTDRYELFATTPSGICALDFKGWTGLLEDELAHASEAGADFRLDVLLESARTVVSRPVETPAEPDRGINAAIAIVDVTLGYLLITSAINVPLSAILDIPSETDPYAPDIASPAGALPAPEPRAPYQPAEEFFQPSALPQLIKTANEKKLLGSDLKQQVRFSSATLQLMTEAHRLLSTETHRLGLAASDLFRRCERMRAELHDQIRRVKEIADKVDVVVGEDEGAEADDEGNGGELTGNDRIEYRVNESNERTIELNDRVEALRKRMVGLGGGVLSAREVGFAEEVGVVHRSIEAAGTGAPGAPTEPEALLRMENSGEGLEERERERTGSLAGRFEAVRRLHERLVLQAGEIAARTAQDGGEGGKREGGRVAGGAASEFKRKKLAQVMALLERETALVEGVTERLARLRAAA</sequence>
<dbReference type="GO" id="GO:0000056">
    <property type="term" value="P:ribosomal small subunit export from nucleus"/>
    <property type="evidence" value="ECO:0007669"/>
    <property type="project" value="InterPro"/>
</dbReference>
<evidence type="ECO:0000256" key="2">
    <source>
        <dbReference type="ARBA" id="ARBA00022448"/>
    </source>
</evidence>
<dbReference type="GO" id="GO:0006406">
    <property type="term" value="P:mRNA export from nucleus"/>
    <property type="evidence" value="ECO:0007669"/>
    <property type="project" value="TreeGrafter"/>
</dbReference>
<dbReference type="Gene3D" id="2.130.10.10">
    <property type="entry name" value="YVTN repeat-like/Quinoprotein amine dehydrogenase"/>
    <property type="match status" value="1"/>
</dbReference>
<dbReference type="GO" id="GO:0005643">
    <property type="term" value="C:nuclear pore"/>
    <property type="evidence" value="ECO:0007669"/>
    <property type="project" value="UniProtKB-SubCell"/>
</dbReference>
<organism evidence="8 9">
    <name type="scientific">Oleoguttula mirabilis</name>
    <dbReference type="NCBI Taxonomy" id="1507867"/>
    <lineage>
        <taxon>Eukaryota</taxon>
        <taxon>Fungi</taxon>
        <taxon>Dikarya</taxon>
        <taxon>Ascomycota</taxon>
        <taxon>Pezizomycotina</taxon>
        <taxon>Dothideomycetes</taxon>
        <taxon>Dothideomycetidae</taxon>
        <taxon>Mycosphaerellales</taxon>
        <taxon>Teratosphaeriaceae</taxon>
        <taxon>Oleoguttula</taxon>
    </lineage>
</organism>
<dbReference type="GO" id="GO:0000055">
    <property type="term" value="P:ribosomal large subunit export from nucleus"/>
    <property type="evidence" value="ECO:0007669"/>
    <property type="project" value="InterPro"/>
</dbReference>
<keyword evidence="9" id="KW-1185">Reference proteome</keyword>
<name>A0AAV9J640_9PEZI</name>
<comment type="subcellular location">
    <subcellularLocation>
        <location evidence="1">Nucleus</location>
        <location evidence="1">Nuclear pore complex</location>
    </subcellularLocation>
</comment>
<dbReference type="AlphaFoldDB" id="A0AAV9J640"/>
<evidence type="ECO:0000256" key="7">
    <source>
        <dbReference type="ARBA" id="ARBA00023242"/>
    </source>
</evidence>
<evidence type="ECO:0000256" key="6">
    <source>
        <dbReference type="ARBA" id="ARBA00023132"/>
    </source>
</evidence>
<dbReference type="PANTHER" id="PTHR13257">
    <property type="entry name" value="NUCLEOPORIN NUP84-RELATED"/>
    <property type="match status" value="1"/>
</dbReference>
<gene>
    <name evidence="8" type="ORF">LTR36_009799</name>
</gene>
<keyword evidence="2" id="KW-0813">Transport</keyword>
<evidence type="ECO:0000313" key="9">
    <source>
        <dbReference type="Proteomes" id="UP001324427"/>
    </source>
</evidence>
<dbReference type="InterPro" id="IPR036322">
    <property type="entry name" value="WD40_repeat_dom_sf"/>
</dbReference>
<comment type="caution">
    <text evidence="8">The sequence shown here is derived from an EMBL/GenBank/DDBJ whole genome shotgun (WGS) entry which is preliminary data.</text>
</comment>
<keyword evidence="3" id="KW-0509">mRNA transport</keyword>
<evidence type="ECO:0000256" key="4">
    <source>
        <dbReference type="ARBA" id="ARBA00022927"/>
    </source>
</evidence>
<reference evidence="8 9" key="1">
    <citation type="submission" date="2021-11" db="EMBL/GenBank/DDBJ databases">
        <title>Black yeast isolated from Biological Soil Crust.</title>
        <authorList>
            <person name="Kurbessoian T."/>
        </authorList>
    </citation>
    <scope>NUCLEOTIDE SEQUENCE [LARGE SCALE GENOMIC DNA]</scope>
    <source>
        <strain evidence="8 9">CCFEE 5522</strain>
    </source>
</reference>
<keyword evidence="6" id="KW-0906">Nuclear pore complex</keyword>
<dbReference type="InterPro" id="IPR015943">
    <property type="entry name" value="WD40/YVTN_repeat-like_dom_sf"/>
</dbReference>
<proteinExistence type="predicted"/>